<feature type="region of interest" description="Disordered" evidence="1">
    <location>
        <begin position="1"/>
        <end position="29"/>
    </location>
</feature>
<evidence type="ECO:0000313" key="3">
    <source>
        <dbReference type="EMBL" id="WNQ10742.1"/>
    </source>
</evidence>
<keyword evidence="4" id="KW-1185">Reference proteome</keyword>
<organism evidence="3 4">
    <name type="scientific">Paenibacillus aurantius</name>
    <dbReference type="NCBI Taxonomy" id="2918900"/>
    <lineage>
        <taxon>Bacteria</taxon>
        <taxon>Bacillati</taxon>
        <taxon>Bacillota</taxon>
        <taxon>Bacilli</taxon>
        <taxon>Bacillales</taxon>
        <taxon>Paenibacillaceae</taxon>
        <taxon>Paenibacillus</taxon>
    </lineage>
</organism>
<evidence type="ECO:0000313" key="4">
    <source>
        <dbReference type="Proteomes" id="UP001305702"/>
    </source>
</evidence>
<dbReference type="Proteomes" id="UP001305702">
    <property type="component" value="Chromosome"/>
</dbReference>
<feature type="transmembrane region" description="Helical" evidence="2">
    <location>
        <begin position="61"/>
        <end position="81"/>
    </location>
</feature>
<accession>A0AA96LFT8</accession>
<dbReference type="AlphaFoldDB" id="A0AA96LFT8"/>
<gene>
    <name evidence="3" type="ORF">MJA45_24480</name>
</gene>
<keyword evidence="2" id="KW-0472">Membrane</keyword>
<dbReference type="EMBL" id="CP130318">
    <property type="protein sequence ID" value="WNQ10742.1"/>
    <property type="molecule type" value="Genomic_DNA"/>
</dbReference>
<evidence type="ECO:0000256" key="2">
    <source>
        <dbReference type="SAM" id="Phobius"/>
    </source>
</evidence>
<proteinExistence type="predicted"/>
<sequence>MMPSYNPYQDKSLHLTIRSGPPLSPEERTPFNDVIRHADIVSGFRHPKLGSQLPSWLQSPYRVVAAVSVLLFAGGLVYGLIQNLADAAGK</sequence>
<reference evidence="3 4" key="1">
    <citation type="submission" date="2022-02" db="EMBL/GenBank/DDBJ databases">
        <title>Paenibacillus sp. MBLB1776 Whole Genome Shotgun Sequencing.</title>
        <authorList>
            <person name="Hwang C.Y."/>
            <person name="Cho E.-S."/>
            <person name="Seo M.-J."/>
        </authorList>
    </citation>
    <scope>NUCLEOTIDE SEQUENCE [LARGE SCALE GENOMIC DNA]</scope>
    <source>
        <strain evidence="3 4">MBLB1776</strain>
    </source>
</reference>
<dbReference type="RefSeq" id="WP_315604516.1">
    <property type="nucleotide sequence ID" value="NZ_CP130318.1"/>
</dbReference>
<evidence type="ECO:0000256" key="1">
    <source>
        <dbReference type="SAM" id="MobiDB-lite"/>
    </source>
</evidence>
<name>A0AA96LFT8_9BACL</name>
<keyword evidence="2" id="KW-1133">Transmembrane helix</keyword>
<dbReference type="KEGG" id="paun:MJA45_24480"/>
<keyword evidence="2" id="KW-0812">Transmembrane</keyword>
<protein>
    <submittedName>
        <fullName evidence="3">Uncharacterized protein</fullName>
    </submittedName>
</protein>